<feature type="transmembrane region" description="Helical" evidence="1">
    <location>
        <begin position="298"/>
        <end position="315"/>
    </location>
</feature>
<evidence type="ECO:0000256" key="1">
    <source>
        <dbReference type="SAM" id="Phobius"/>
    </source>
</evidence>
<dbReference type="EMBL" id="CP032819">
    <property type="protein sequence ID" value="AZS29243.1"/>
    <property type="molecule type" value="Genomic_DNA"/>
</dbReference>
<keyword evidence="1" id="KW-1133">Transmembrane helix</keyword>
<dbReference type="SUPFAM" id="SSF103481">
    <property type="entry name" value="Multidrug resistance efflux transporter EmrE"/>
    <property type="match status" value="1"/>
</dbReference>
<evidence type="ECO:0000259" key="2">
    <source>
        <dbReference type="Pfam" id="PF00892"/>
    </source>
</evidence>
<feature type="transmembrane region" description="Helical" evidence="1">
    <location>
        <begin position="228"/>
        <end position="253"/>
    </location>
</feature>
<dbReference type="Proteomes" id="UP000270673">
    <property type="component" value="Chromosome"/>
</dbReference>
<protein>
    <submittedName>
        <fullName evidence="3">EamA family transporter</fullName>
    </submittedName>
</protein>
<gene>
    <name evidence="3" type="ORF">D8S85_06505</name>
</gene>
<feature type="transmembrane region" description="Helical" evidence="1">
    <location>
        <begin position="63"/>
        <end position="88"/>
    </location>
</feature>
<accession>A0A3S9VRN3</accession>
<reference evidence="3 4" key="1">
    <citation type="submission" date="2018-10" db="EMBL/GenBank/DDBJ databases">
        <title>Butyricimonas faecalis sp. nov., isolated from human faeces and emended description of the genus Butyricimonas.</title>
        <authorList>
            <person name="Le Roy T."/>
            <person name="Van der Smissen P."/>
            <person name="Paquot A."/>
            <person name="Delzenne N."/>
            <person name="Muccioli G."/>
            <person name="Collet J.-F."/>
            <person name="Cani P.D."/>
        </authorList>
    </citation>
    <scope>NUCLEOTIDE SEQUENCE [LARGE SCALE GENOMIC DNA]</scope>
    <source>
        <strain evidence="3 4">H184</strain>
    </source>
</reference>
<proteinExistence type="predicted"/>
<feature type="transmembrane region" description="Helical" evidence="1">
    <location>
        <begin position="94"/>
        <end position="112"/>
    </location>
</feature>
<organism evidence="3 4">
    <name type="scientific">Butyricimonas faecalis</name>
    <dbReference type="NCBI Taxonomy" id="2093856"/>
    <lineage>
        <taxon>Bacteria</taxon>
        <taxon>Pseudomonadati</taxon>
        <taxon>Bacteroidota</taxon>
        <taxon>Bacteroidia</taxon>
        <taxon>Bacteroidales</taxon>
        <taxon>Odoribacteraceae</taxon>
        <taxon>Butyricimonas</taxon>
    </lineage>
</organism>
<dbReference type="InterPro" id="IPR037185">
    <property type="entry name" value="EmrE-like"/>
</dbReference>
<dbReference type="KEGG" id="buy:D8S85_06505"/>
<feature type="transmembrane region" description="Helical" evidence="1">
    <location>
        <begin position="7"/>
        <end position="27"/>
    </location>
</feature>
<keyword evidence="4" id="KW-1185">Reference proteome</keyword>
<name>A0A3S9VRN3_9BACT</name>
<dbReference type="GO" id="GO:0016020">
    <property type="term" value="C:membrane"/>
    <property type="evidence" value="ECO:0007669"/>
    <property type="project" value="InterPro"/>
</dbReference>
<dbReference type="OrthoDB" id="1100188at2"/>
<sequence length="330" mass="36980">MKIGSLYALLSVITWSIISVITRFCLLNYEANILVFASMQIFAGGVALLLIRKPVTVEGWKAGIGYSWLYTLLQIFRNFFLAAVYLYISSTETSLLINVEVVITAILAYIFFKRKPHSSDIAGMLVITIGIILFIRTLPETMQLRVSILIFLAVLASCTRAVVVEKTTIASPNTSVRQKCGISGFTMFWGGISAILFLILIALVEHYFAKELMAVPFSMLYLPKLSAIFHPMTIIAACVTGFLLTSLSTYLYYATLQTATAEIFMTFRAFQPMLTFGLEAWIAVYSIDLRPDLDTRDYILACIIILGSLLILIMPPKRVEENRSKQYMTD</sequence>
<dbReference type="AlphaFoldDB" id="A0A3S9VRN3"/>
<feature type="transmembrane region" description="Helical" evidence="1">
    <location>
        <begin position="121"/>
        <end position="138"/>
    </location>
</feature>
<feature type="domain" description="EamA" evidence="2">
    <location>
        <begin position="3"/>
        <end position="135"/>
    </location>
</feature>
<dbReference type="RefSeq" id="WP_106479990.1">
    <property type="nucleotide sequence ID" value="NZ_CP032819.1"/>
</dbReference>
<feature type="transmembrane region" description="Helical" evidence="1">
    <location>
        <begin position="265"/>
        <end position="286"/>
    </location>
</feature>
<keyword evidence="1" id="KW-0812">Transmembrane</keyword>
<dbReference type="Pfam" id="PF00892">
    <property type="entry name" value="EamA"/>
    <property type="match status" value="1"/>
</dbReference>
<evidence type="ECO:0000313" key="3">
    <source>
        <dbReference type="EMBL" id="AZS29243.1"/>
    </source>
</evidence>
<evidence type="ECO:0000313" key="4">
    <source>
        <dbReference type="Proteomes" id="UP000270673"/>
    </source>
</evidence>
<feature type="transmembrane region" description="Helical" evidence="1">
    <location>
        <begin position="184"/>
        <end position="208"/>
    </location>
</feature>
<feature type="transmembrane region" description="Helical" evidence="1">
    <location>
        <begin position="33"/>
        <end position="51"/>
    </location>
</feature>
<keyword evidence="1" id="KW-0472">Membrane</keyword>
<dbReference type="InterPro" id="IPR000620">
    <property type="entry name" value="EamA_dom"/>
</dbReference>